<dbReference type="EMBL" id="BMIC01000001">
    <property type="protein sequence ID" value="GFZ79791.1"/>
    <property type="molecule type" value="Genomic_DNA"/>
</dbReference>
<gene>
    <name evidence="2" type="ORF">GCM10011531_07150</name>
</gene>
<dbReference type="RefSeq" id="WP_188604962.1">
    <property type="nucleotide sequence ID" value="NZ_BMIC01000001.1"/>
</dbReference>
<evidence type="ECO:0000313" key="3">
    <source>
        <dbReference type="Proteomes" id="UP000598120"/>
    </source>
</evidence>
<dbReference type="Proteomes" id="UP000598120">
    <property type="component" value="Unassembled WGS sequence"/>
</dbReference>
<feature type="domain" description="KAP NTPase" evidence="1">
    <location>
        <begin position="23"/>
        <end position="365"/>
    </location>
</feature>
<dbReference type="PANTHER" id="PTHR22674:SF6">
    <property type="entry name" value="NTPASE KAP FAMILY P-LOOP DOMAIN-CONTAINING PROTEIN 1"/>
    <property type="match status" value="1"/>
</dbReference>
<sequence>MWNDNETNSDFIDFQHLVGAVTSIIDNEALLPCSIGIYGDWGSGKSSLMKMIGDKYNDDDDILTISFNGWLFEGYEDTKTVLMSRIVDEIIKKRTLGEKGLKLAAKLLRKIDLIKLGRSAVKHGLGYLTMGPAGVALTTSSDIIKKLSTTNYEDYIKTQTEQDPDEALRTNIQEFHLNFEELINETKIKKIIVFIDDLDRCSHDTVIATLEAIKLFLFAKNTAFVIGADERLIRYAVRRRFPDIPGDNTEIGRDYLEKLIQYPIRIPPLNGQELAVYVNLLFTSLYTDIGEFEFVRESVLKKKNEDQFGFNFALENVEDFVKSASEDLKETLSLSAQLIPVLTVGLNGNPRQTKRFLNTLLLRQEMAKSKGETLNKRILSKLMLLEYFKPETFKSFYEEQANNDGIVPEIGLLEKYANGTNSKDDKELTIEQDANLQDSWLKNWYTQAPLLADENLQSYFYYSRDKLSVSGVNLQRMSSQAQEVFRKLMSDSETIRNSALKLASSISIGDASGIYQSLAEKMTQEGKQKGDTSTLKRLIDFCTVRRELISQLLSLINSMPHQALPLSVATWVEDIVKDSDYEPMGSKLLQVWSTSTSNKGLSRIAKQKIK</sequence>
<reference evidence="2 3" key="1">
    <citation type="journal article" date="2014" name="Int. J. Syst. Evol. Microbiol.">
        <title>Complete genome sequence of Corynebacterium casei LMG S-19264T (=DSM 44701T), isolated from a smear-ripened cheese.</title>
        <authorList>
            <consortium name="US DOE Joint Genome Institute (JGI-PGF)"/>
            <person name="Walter F."/>
            <person name="Albersmeier A."/>
            <person name="Kalinowski J."/>
            <person name="Ruckert C."/>
        </authorList>
    </citation>
    <scope>NUCLEOTIDE SEQUENCE [LARGE SCALE GENOMIC DNA]</scope>
    <source>
        <strain evidence="2 3">CGMCC 1.15295</strain>
    </source>
</reference>
<dbReference type="InterPro" id="IPR027417">
    <property type="entry name" value="P-loop_NTPase"/>
</dbReference>
<protein>
    <recommendedName>
        <fullName evidence="1">KAP NTPase domain-containing protein</fullName>
    </recommendedName>
</protein>
<dbReference type="Gene3D" id="3.40.50.300">
    <property type="entry name" value="P-loop containing nucleotide triphosphate hydrolases"/>
    <property type="match status" value="1"/>
</dbReference>
<name>A0A8J2TMV6_9FLAO</name>
<proteinExistence type="predicted"/>
<evidence type="ECO:0000313" key="2">
    <source>
        <dbReference type="EMBL" id="GFZ79791.1"/>
    </source>
</evidence>
<organism evidence="2 3">
    <name type="scientific">Aquaticitalea lipolytica</name>
    <dbReference type="NCBI Taxonomy" id="1247562"/>
    <lineage>
        <taxon>Bacteria</taxon>
        <taxon>Pseudomonadati</taxon>
        <taxon>Bacteroidota</taxon>
        <taxon>Flavobacteriia</taxon>
        <taxon>Flavobacteriales</taxon>
        <taxon>Flavobacteriaceae</taxon>
        <taxon>Aquaticitalea</taxon>
    </lineage>
</organism>
<dbReference type="AlphaFoldDB" id="A0A8J2TMV6"/>
<dbReference type="SUPFAM" id="SSF52540">
    <property type="entry name" value="P-loop containing nucleoside triphosphate hydrolases"/>
    <property type="match status" value="1"/>
</dbReference>
<dbReference type="InterPro" id="IPR052754">
    <property type="entry name" value="NTPase_KAP_P-loop"/>
</dbReference>
<comment type="caution">
    <text evidence="2">The sequence shown here is derived from an EMBL/GenBank/DDBJ whole genome shotgun (WGS) entry which is preliminary data.</text>
</comment>
<evidence type="ECO:0000259" key="1">
    <source>
        <dbReference type="Pfam" id="PF07693"/>
    </source>
</evidence>
<dbReference type="Pfam" id="PF07693">
    <property type="entry name" value="KAP_NTPase"/>
    <property type="match status" value="1"/>
</dbReference>
<dbReference type="InterPro" id="IPR011646">
    <property type="entry name" value="KAP_P-loop"/>
</dbReference>
<dbReference type="PANTHER" id="PTHR22674">
    <property type="entry name" value="NTPASE, KAP FAMILY P-LOOP DOMAIN-CONTAINING 1"/>
    <property type="match status" value="1"/>
</dbReference>
<keyword evidence="3" id="KW-1185">Reference proteome</keyword>
<accession>A0A8J2TMV6</accession>